<dbReference type="InterPro" id="IPR003593">
    <property type="entry name" value="AAA+_ATPase"/>
</dbReference>
<dbReference type="EMBL" id="BGPR01017694">
    <property type="protein sequence ID" value="GBN77019.1"/>
    <property type="molecule type" value="Genomic_DNA"/>
</dbReference>
<dbReference type="InterPro" id="IPR050173">
    <property type="entry name" value="ABC_transporter_C-like"/>
</dbReference>
<evidence type="ECO:0000256" key="4">
    <source>
        <dbReference type="ARBA" id="ARBA00022692"/>
    </source>
</evidence>
<comment type="subcellular location">
    <subcellularLocation>
        <location evidence="1">Vacuole membrane</location>
        <topology evidence="1">Multi-pass membrane protein</topology>
    </subcellularLocation>
</comment>
<dbReference type="CDD" id="cd03244">
    <property type="entry name" value="ABCC_MRP_domain2"/>
    <property type="match status" value="1"/>
</dbReference>
<evidence type="ECO:0000256" key="3">
    <source>
        <dbReference type="ARBA" id="ARBA00022448"/>
    </source>
</evidence>
<comment type="similarity">
    <text evidence="2">Belongs to the ABC transporter superfamily. ABCC family. Conjugate transporter (TC 3.A.1.208) subfamily.</text>
</comment>
<dbReference type="AlphaFoldDB" id="A0A4Y2RLB7"/>
<dbReference type="EMBL" id="BGPR01017713">
    <property type="protein sequence ID" value="GBN77069.1"/>
    <property type="molecule type" value="Genomic_DNA"/>
</dbReference>
<organism evidence="11 14">
    <name type="scientific">Araneus ventricosus</name>
    <name type="common">Orbweaver spider</name>
    <name type="synonym">Epeira ventricosa</name>
    <dbReference type="NCBI Taxonomy" id="182803"/>
    <lineage>
        <taxon>Eukaryota</taxon>
        <taxon>Metazoa</taxon>
        <taxon>Ecdysozoa</taxon>
        <taxon>Arthropoda</taxon>
        <taxon>Chelicerata</taxon>
        <taxon>Arachnida</taxon>
        <taxon>Araneae</taxon>
        <taxon>Araneomorphae</taxon>
        <taxon>Entelegynae</taxon>
        <taxon>Araneoidea</taxon>
        <taxon>Araneidae</taxon>
        <taxon>Araneus</taxon>
    </lineage>
</organism>
<name>A0A4Y2RLB7_ARAVE</name>
<keyword evidence="8" id="KW-1133">Transmembrane helix</keyword>
<protein>
    <submittedName>
        <fullName evidence="11">Multidrug resistance-associated protein 1</fullName>
    </submittedName>
</protein>
<proteinExistence type="inferred from homology"/>
<dbReference type="EMBL" id="BGPR01017410">
    <property type="protein sequence ID" value="GBN76059.1"/>
    <property type="molecule type" value="Genomic_DNA"/>
</dbReference>
<dbReference type="GO" id="GO:0005524">
    <property type="term" value="F:ATP binding"/>
    <property type="evidence" value="ECO:0007669"/>
    <property type="project" value="UniProtKB-KW"/>
</dbReference>
<keyword evidence="3" id="KW-0813">Transport</keyword>
<evidence type="ECO:0000256" key="5">
    <source>
        <dbReference type="ARBA" id="ARBA00022737"/>
    </source>
</evidence>
<gene>
    <name evidence="11" type="primary">ABCC1_20</name>
    <name evidence="12" type="synonym">ABCC1_12</name>
    <name evidence="13" type="synonym">ABCC1_18</name>
    <name evidence="13" type="ORF">AVEN_10078_1</name>
    <name evidence="12" type="ORF">AVEN_125148_1</name>
    <name evidence="11" type="ORF">AVEN_264034_1</name>
</gene>
<dbReference type="GO" id="GO:0005774">
    <property type="term" value="C:vacuolar membrane"/>
    <property type="evidence" value="ECO:0007669"/>
    <property type="project" value="UniProtKB-SubCell"/>
</dbReference>
<evidence type="ECO:0000313" key="14">
    <source>
        <dbReference type="Proteomes" id="UP000499080"/>
    </source>
</evidence>
<dbReference type="SMART" id="SM00382">
    <property type="entry name" value="AAA"/>
    <property type="match status" value="1"/>
</dbReference>
<keyword evidence="4" id="KW-0812">Transmembrane</keyword>
<evidence type="ECO:0000256" key="8">
    <source>
        <dbReference type="ARBA" id="ARBA00022989"/>
    </source>
</evidence>
<evidence type="ECO:0000313" key="12">
    <source>
        <dbReference type="EMBL" id="GBN77019.1"/>
    </source>
</evidence>
<dbReference type="InterPro" id="IPR003439">
    <property type="entry name" value="ABC_transporter-like_ATP-bd"/>
</dbReference>
<comment type="caution">
    <text evidence="11">The sequence shown here is derived from an EMBL/GenBank/DDBJ whole genome shotgun (WGS) entry which is preliminary data.</text>
</comment>
<evidence type="ECO:0000256" key="2">
    <source>
        <dbReference type="ARBA" id="ARBA00009726"/>
    </source>
</evidence>
<evidence type="ECO:0000256" key="9">
    <source>
        <dbReference type="ARBA" id="ARBA00023136"/>
    </source>
</evidence>
<dbReference type="PANTHER" id="PTHR24223">
    <property type="entry name" value="ATP-BINDING CASSETTE SUB-FAMILY C"/>
    <property type="match status" value="1"/>
</dbReference>
<dbReference type="FunFam" id="3.40.50.300:FF:000074">
    <property type="entry name" value="Multidrug resistance-associated protein 5 isoform 1"/>
    <property type="match status" value="1"/>
</dbReference>
<evidence type="ECO:0000256" key="6">
    <source>
        <dbReference type="ARBA" id="ARBA00022741"/>
    </source>
</evidence>
<keyword evidence="9" id="KW-0472">Membrane</keyword>
<dbReference type="Gene3D" id="3.40.50.300">
    <property type="entry name" value="P-loop containing nucleotide triphosphate hydrolases"/>
    <property type="match status" value="1"/>
</dbReference>
<evidence type="ECO:0000259" key="10">
    <source>
        <dbReference type="PROSITE" id="PS50893"/>
    </source>
</evidence>
<keyword evidence="14" id="KW-1185">Reference proteome</keyword>
<keyword evidence="5" id="KW-0677">Repeat</keyword>
<reference evidence="11 14" key="1">
    <citation type="journal article" date="2019" name="Sci. Rep.">
        <title>Orb-weaving spider Araneus ventricosus genome elucidates the spidroin gene catalogue.</title>
        <authorList>
            <person name="Kono N."/>
            <person name="Nakamura H."/>
            <person name="Ohtoshi R."/>
            <person name="Moran D.A.P."/>
            <person name="Shinohara A."/>
            <person name="Yoshida Y."/>
            <person name="Fujiwara M."/>
            <person name="Mori M."/>
            <person name="Tomita M."/>
            <person name="Arakawa K."/>
        </authorList>
    </citation>
    <scope>NUCLEOTIDE SEQUENCE [LARGE SCALE GENOMIC DNA]</scope>
</reference>
<dbReference type="InterPro" id="IPR017871">
    <property type="entry name" value="ABC_transporter-like_CS"/>
</dbReference>
<dbReference type="GO" id="GO:0042626">
    <property type="term" value="F:ATPase-coupled transmembrane transporter activity"/>
    <property type="evidence" value="ECO:0007669"/>
    <property type="project" value="TreeGrafter"/>
</dbReference>
<sequence length="214" mass="23360">MTNCGIVGRTGAGKSSLTLALFRIVEAAGGKICIDGIHIAKLGLHDLRNKLTIIPQDPVLFTGTLRSNLDPFGAYSDEALWQSLEQAHLKNFVSALEKGIEHEVSEGGENLSVGQRQLVCLARALLRKTKVLILDEATAAVDVETDELIQSTIRTQFSDCTVITIAHRLNTILDYDKVIVLSKGEIVEMDKPEELLKNENSIFYAMAKDAGLVN</sequence>
<keyword evidence="6" id="KW-0547">Nucleotide-binding</keyword>
<evidence type="ECO:0000313" key="13">
    <source>
        <dbReference type="EMBL" id="GBN77069.1"/>
    </source>
</evidence>
<dbReference type="OrthoDB" id="6426245at2759"/>
<dbReference type="Pfam" id="PF00005">
    <property type="entry name" value="ABC_tran"/>
    <property type="match status" value="1"/>
</dbReference>
<dbReference type="PROSITE" id="PS50893">
    <property type="entry name" value="ABC_TRANSPORTER_2"/>
    <property type="match status" value="1"/>
</dbReference>
<dbReference type="SUPFAM" id="SSF52540">
    <property type="entry name" value="P-loop containing nucleoside triphosphate hydrolases"/>
    <property type="match status" value="1"/>
</dbReference>
<accession>A0A4Y2RLB7</accession>
<evidence type="ECO:0000256" key="7">
    <source>
        <dbReference type="ARBA" id="ARBA00022840"/>
    </source>
</evidence>
<dbReference type="InterPro" id="IPR027417">
    <property type="entry name" value="P-loop_NTPase"/>
</dbReference>
<dbReference type="Proteomes" id="UP000499080">
    <property type="component" value="Unassembled WGS sequence"/>
</dbReference>
<keyword evidence="7" id="KW-0067">ATP-binding</keyword>
<evidence type="ECO:0000313" key="11">
    <source>
        <dbReference type="EMBL" id="GBN76059.1"/>
    </source>
</evidence>
<dbReference type="GO" id="GO:0016887">
    <property type="term" value="F:ATP hydrolysis activity"/>
    <property type="evidence" value="ECO:0007669"/>
    <property type="project" value="InterPro"/>
</dbReference>
<dbReference type="PROSITE" id="PS00211">
    <property type="entry name" value="ABC_TRANSPORTER_1"/>
    <property type="match status" value="1"/>
</dbReference>
<evidence type="ECO:0000256" key="1">
    <source>
        <dbReference type="ARBA" id="ARBA00004128"/>
    </source>
</evidence>
<feature type="domain" description="ABC transporter" evidence="10">
    <location>
        <begin position="1"/>
        <end position="208"/>
    </location>
</feature>
<dbReference type="PANTHER" id="PTHR24223:SF443">
    <property type="entry name" value="MULTIDRUG-RESISTANCE LIKE PROTEIN 1, ISOFORM I"/>
    <property type="match status" value="1"/>
</dbReference>